<proteinExistence type="predicted"/>
<protein>
    <recommendedName>
        <fullName evidence="1">Nudix hydrolase domain-containing protein</fullName>
    </recommendedName>
</protein>
<reference evidence="2" key="1">
    <citation type="submission" date="2021-05" db="EMBL/GenBank/DDBJ databases">
        <authorList>
            <person name="Khan N."/>
        </authorList>
    </citation>
    <scope>NUCLEOTIDE SEQUENCE</scope>
</reference>
<dbReference type="EMBL" id="CAJSTJ010000111">
    <property type="protein sequence ID" value="CAG7557333.1"/>
    <property type="molecule type" value="Genomic_DNA"/>
</dbReference>
<name>A0A8J2NAL3_FUSEQ</name>
<feature type="domain" description="Nudix hydrolase" evidence="1">
    <location>
        <begin position="194"/>
        <end position="366"/>
    </location>
</feature>
<accession>A0A8J2NAL3</accession>
<gene>
    <name evidence="2" type="ORF">FEQUK3_LOCUS3070</name>
</gene>
<sequence>MASAKLAHPSFPATASPRLRPSLHSEHIYQTQCPNPAAAMSTLYPCIGYANKYRPAPPEAYNFYIHGVEQLVGIVPKYFVDELFWNPRFSFHEDVDAQDGDNIIGKIILHTEPTRNDDGQLPYVEYIPKCCETAFDEFIADNSAKFPSFAKWLNTPFEEREREYSLIHLCDDETPGRIRIPSFLKGFLGILTVGVHLNVFSRDYNTGEFSIWVSQRARGRDVAYPGMLDQIVAGGVDIDDEIEGYLAPSKTLIREAREETGLLIDWNTKTVATPGTPTVPKIDLGKVQRVSNITFFDKKDWKAGNLNKDHLEPGLRIIYDLEIKEPKKFHPQGIEEGIEKLECMNVSEVKKSLLANKWKPNCGLVMLDFLLRRNIINADNDASFSRMLQELRPEMPIRFAEKYQRNIRGW</sequence>
<dbReference type="PROSITE" id="PS51462">
    <property type="entry name" value="NUDIX"/>
    <property type="match status" value="1"/>
</dbReference>
<dbReference type="CDD" id="cd03676">
    <property type="entry name" value="NUDIX_Tnr3_like"/>
    <property type="match status" value="1"/>
</dbReference>
<evidence type="ECO:0000259" key="1">
    <source>
        <dbReference type="PROSITE" id="PS51462"/>
    </source>
</evidence>
<evidence type="ECO:0000313" key="2">
    <source>
        <dbReference type="EMBL" id="CAG7557333.1"/>
    </source>
</evidence>
<dbReference type="Proteomes" id="UP000693738">
    <property type="component" value="Unassembled WGS sequence"/>
</dbReference>
<evidence type="ECO:0000313" key="3">
    <source>
        <dbReference type="Proteomes" id="UP000693738"/>
    </source>
</evidence>
<dbReference type="AlphaFoldDB" id="A0A8J2NAL3"/>
<comment type="caution">
    <text evidence="2">The sequence shown here is derived from an EMBL/GenBank/DDBJ whole genome shotgun (WGS) entry which is preliminary data.</text>
</comment>
<organism evidence="2 3">
    <name type="scientific">Fusarium equiseti</name>
    <name type="common">Fusarium scirpi</name>
    <dbReference type="NCBI Taxonomy" id="61235"/>
    <lineage>
        <taxon>Eukaryota</taxon>
        <taxon>Fungi</taxon>
        <taxon>Dikarya</taxon>
        <taxon>Ascomycota</taxon>
        <taxon>Pezizomycotina</taxon>
        <taxon>Sordariomycetes</taxon>
        <taxon>Hypocreomycetidae</taxon>
        <taxon>Hypocreales</taxon>
        <taxon>Nectriaceae</taxon>
        <taxon>Fusarium</taxon>
        <taxon>Fusarium incarnatum-equiseti species complex</taxon>
    </lineage>
</organism>
<dbReference type="InterPro" id="IPR000086">
    <property type="entry name" value="NUDIX_hydrolase_dom"/>
</dbReference>